<feature type="compositionally biased region" description="Acidic residues" evidence="1">
    <location>
        <begin position="19"/>
        <end position="28"/>
    </location>
</feature>
<feature type="compositionally biased region" description="Acidic residues" evidence="1">
    <location>
        <begin position="106"/>
        <end position="115"/>
    </location>
</feature>
<sequence length="404" mass="43727">MASPSTSVLDAPIGREPSPESEFDIESDSDTKSDSGSGGTRKHRLDFQSSQPIANPAQVSLQNADNNSMATLADVTDSLRRHVSYVKRLLRVSPTPALGKSQRDDDTGEEAVEDIQDIKDIEHGVEDAVEETYEDTSKEAGDKDTTPALGKRRRDDGAGDQEADDEDEPSEDADGRAGGDVPRDAAGPGQPSRGKARTAKRAKQADRRSAREVALHKDRHGLNIASLYETDDLPTPLLKLLIKIHSPRSLVAALGLAGDSGAPIATSSVADIIKALHEEGMGRNLLRRPLYFDAWFLSRGHSPKLSKDVVQAVAHQLNLRADDINKDIAEGEKMYNGLGRHAVGSGSPRPKHQAADRESPRPALRPTPGPRPQRVLRRGNIPQTTTIGTFIERNPFLVQLSSII</sequence>
<keyword evidence="3" id="KW-1185">Reference proteome</keyword>
<proteinExistence type="predicted"/>
<organism evidence="2 3">
    <name type="scientific">Stachybotrys chlorohalonatus (strain IBT 40285)</name>
    <dbReference type="NCBI Taxonomy" id="1283841"/>
    <lineage>
        <taxon>Eukaryota</taxon>
        <taxon>Fungi</taxon>
        <taxon>Dikarya</taxon>
        <taxon>Ascomycota</taxon>
        <taxon>Pezizomycotina</taxon>
        <taxon>Sordariomycetes</taxon>
        <taxon>Hypocreomycetidae</taxon>
        <taxon>Hypocreales</taxon>
        <taxon>Stachybotryaceae</taxon>
        <taxon>Stachybotrys</taxon>
    </lineage>
</organism>
<dbReference type="InParanoid" id="A0A084R0B9"/>
<gene>
    <name evidence="2" type="ORF">S40285_04035</name>
</gene>
<feature type="compositionally biased region" description="Basic and acidic residues" evidence="1">
    <location>
        <begin position="116"/>
        <end position="126"/>
    </location>
</feature>
<evidence type="ECO:0000313" key="3">
    <source>
        <dbReference type="Proteomes" id="UP000028524"/>
    </source>
</evidence>
<feature type="compositionally biased region" description="Acidic residues" evidence="1">
    <location>
        <begin position="158"/>
        <end position="172"/>
    </location>
</feature>
<dbReference type="OrthoDB" id="10553494at2759"/>
<evidence type="ECO:0000313" key="2">
    <source>
        <dbReference type="EMBL" id="KFA69654.1"/>
    </source>
</evidence>
<feature type="compositionally biased region" description="Basic and acidic residues" evidence="1">
    <location>
        <begin position="135"/>
        <end position="145"/>
    </location>
</feature>
<feature type="compositionally biased region" description="Basic and acidic residues" evidence="1">
    <location>
        <begin position="173"/>
        <end position="183"/>
    </location>
</feature>
<feature type="region of interest" description="Disordered" evidence="1">
    <location>
        <begin position="88"/>
        <end position="214"/>
    </location>
</feature>
<dbReference type="AlphaFoldDB" id="A0A084R0B9"/>
<reference evidence="2 3" key="1">
    <citation type="journal article" date="2014" name="BMC Genomics">
        <title>Comparative genome sequencing reveals chemotype-specific gene clusters in the toxigenic black mold Stachybotrys.</title>
        <authorList>
            <person name="Semeiks J."/>
            <person name="Borek D."/>
            <person name="Otwinowski Z."/>
            <person name="Grishin N.V."/>
        </authorList>
    </citation>
    <scope>NUCLEOTIDE SEQUENCE [LARGE SCALE GENOMIC DNA]</scope>
    <source>
        <strain evidence="2 3">IBT 40285</strain>
    </source>
</reference>
<feature type="compositionally biased region" description="Basic and acidic residues" evidence="1">
    <location>
        <begin position="203"/>
        <end position="214"/>
    </location>
</feature>
<dbReference type="Proteomes" id="UP000028524">
    <property type="component" value="Unassembled WGS sequence"/>
</dbReference>
<dbReference type="HOGENOM" id="CLU_051400_0_0_1"/>
<feature type="region of interest" description="Disordered" evidence="1">
    <location>
        <begin position="338"/>
        <end position="382"/>
    </location>
</feature>
<feature type="region of interest" description="Disordered" evidence="1">
    <location>
        <begin position="1"/>
        <end position="55"/>
    </location>
</feature>
<evidence type="ECO:0000256" key="1">
    <source>
        <dbReference type="SAM" id="MobiDB-lite"/>
    </source>
</evidence>
<dbReference type="EMBL" id="KL659387">
    <property type="protein sequence ID" value="KFA69654.1"/>
    <property type="molecule type" value="Genomic_DNA"/>
</dbReference>
<name>A0A084R0B9_STAC4</name>
<accession>A0A084R0B9</accession>
<protein>
    <submittedName>
        <fullName evidence="2">Uncharacterized protein</fullName>
    </submittedName>
</protein>